<name>A0A438IMV5_VITVI</name>
<reference evidence="1 2" key="1">
    <citation type="journal article" date="2018" name="PLoS Genet.">
        <title>Population sequencing reveals clonal diversity and ancestral inbreeding in the grapevine cultivar Chardonnay.</title>
        <authorList>
            <person name="Roach M.J."/>
            <person name="Johnson D.L."/>
            <person name="Bohlmann J."/>
            <person name="van Vuuren H.J."/>
            <person name="Jones S.J."/>
            <person name="Pretorius I.S."/>
            <person name="Schmidt S.A."/>
            <person name="Borneman A.R."/>
        </authorList>
    </citation>
    <scope>NUCLEOTIDE SEQUENCE [LARGE SCALE GENOMIC DNA]</scope>
    <source>
        <strain evidence="2">cv. Chardonnay</strain>
        <tissue evidence="1">Leaf</tissue>
    </source>
</reference>
<accession>A0A438IMV5</accession>
<evidence type="ECO:0000313" key="1">
    <source>
        <dbReference type="EMBL" id="RVW98011.1"/>
    </source>
</evidence>
<comment type="caution">
    <text evidence="1">The sequence shown here is derived from an EMBL/GenBank/DDBJ whole genome shotgun (WGS) entry which is preliminary data.</text>
</comment>
<proteinExistence type="predicted"/>
<dbReference type="EMBL" id="QGNW01000096">
    <property type="protein sequence ID" value="RVW98011.1"/>
    <property type="molecule type" value="Genomic_DNA"/>
</dbReference>
<sequence>MVGRCSKKNRFQGWVWQQGEVLDKQVMWRHCFEGFTFCPLFYNLLKRRLGEGCLGQWELEPSLSVSRLLCLGGNLDQDFDLGLAQEGGWRLPNRCYMCKEKKKCVITFSFIAQNLCFCGS</sequence>
<gene>
    <name evidence="1" type="ORF">CK203_028994</name>
</gene>
<dbReference type="Proteomes" id="UP000288805">
    <property type="component" value="Unassembled WGS sequence"/>
</dbReference>
<dbReference type="AlphaFoldDB" id="A0A438IMV5"/>
<protein>
    <submittedName>
        <fullName evidence="1">Uncharacterized protein</fullName>
    </submittedName>
</protein>
<organism evidence="1 2">
    <name type="scientific">Vitis vinifera</name>
    <name type="common">Grape</name>
    <dbReference type="NCBI Taxonomy" id="29760"/>
    <lineage>
        <taxon>Eukaryota</taxon>
        <taxon>Viridiplantae</taxon>
        <taxon>Streptophyta</taxon>
        <taxon>Embryophyta</taxon>
        <taxon>Tracheophyta</taxon>
        <taxon>Spermatophyta</taxon>
        <taxon>Magnoliopsida</taxon>
        <taxon>eudicotyledons</taxon>
        <taxon>Gunneridae</taxon>
        <taxon>Pentapetalae</taxon>
        <taxon>rosids</taxon>
        <taxon>Vitales</taxon>
        <taxon>Vitaceae</taxon>
        <taxon>Viteae</taxon>
        <taxon>Vitis</taxon>
    </lineage>
</organism>
<evidence type="ECO:0000313" key="2">
    <source>
        <dbReference type="Proteomes" id="UP000288805"/>
    </source>
</evidence>